<dbReference type="Gene3D" id="2.40.70.10">
    <property type="entry name" value="Acid Proteases"/>
    <property type="match status" value="1"/>
</dbReference>
<feature type="domain" description="Peptidase A1" evidence="2">
    <location>
        <begin position="1"/>
        <end position="231"/>
    </location>
</feature>
<proteinExistence type="inferred from homology"/>
<dbReference type="OrthoDB" id="6264479at2759"/>
<dbReference type="InterPro" id="IPR001461">
    <property type="entry name" value="Aspartic_peptidase_A1"/>
</dbReference>
<protein>
    <recommendedName>
        <fullName evidence="2">Peptidase A1 domain-containing protein</fullName>
    </recommendedName>
</protein>
<dbReference type="PANTHER" id="PTHR47966">
    <property type="entry name" value="BETA-SITE APP-CLEAVING ENZYME, ISOFORM A-RELATED"/>
    <property type="match status" value="1"/>
</dbReference>
<dbReference type="PROSITE" id="PS51767">
    <property type="entry name" value="PEPTIDASE_A1"/>
    <property type="match status" value="1"/>
</dbReference>
<organism evidence="3 4">
    <name type="scientific">Opisthorchis felineus</name>
    <dbReference type="NCBI Taxonomy" id="147828"/>
    <lineage>
        <taxon>Eukaryota</taxon>
        <taxon>Metazoa</taxon>
        <taxon>Spiralia</taxon>
        <taxon>Lophotrochozoa</taxon>
        <taxon>Platyhelminthes</taxon>
        <taxon>Trematoda</taxon>
        <taxon>Digenea</taxon>
        <taxon>Opisthorchiida</taxon>
        <taxon>Opisthorchiata</taxon>
        <taxon>Opisthorchiidae</taxon>
        <taxon>Opisthorchis</taxon>
    </lineage>
</organism>
<evidence type="ECO:0000313" key="4">
    <source>
        <dbReference type="Proteomes" id="UP000308267"/>
    </source>
</evidence>
<dbReference type="SUPFAM" id="SSF50630">
    <property type="entry name" value="Acid proteases"/>
    <property type="match status" value="1"/>
</dbReference>
<dbReference type="Proteomes" id="UP000308267">
    <property type="component" value="Unassembled WGS sequence"/>
</dbReference>
<accession>A0A4V6RGY3</accession>
<keyword evidence="4" id="KW-1185">Reference proteome</keyword>
<sequence length="235" mass="26040">MTFSVTGSYKPNLGVPVAGDGHLGLGYPDVGRKLPDFNILNVLSENQLIDYKRFTLLCVCAAHRNDLEPDAQVVFGSHHKIYPEEFQMVPAVITRGGWKVLVLGVGTQAGRISSVEFIATLDSTAWLSRASVDSARLINTALGARESGNLYFVDCNRMEQLPTFIISFQGQDLSLSPEQYFQKEDIGGRIDCFGSIVPDPEIRNADIVLGMTFMEHFLTMFDQEVKEVGFQPRVC</sequence>
<evidence type="ECO:0000256" key="1">
    <source>
        <dbReference type="ARBA" id="ARBA00007447"/>
    </source>
</evidence>
<dbReference type="EMBL" id="SJOL01006737">
    <property type="protein sequence ID" value="TGZ64434.1"/>
    <property type="molecule type" value="Genomic_DNA"/>
</dbReference>
<dbReference type="InterPro" id="IPR033121">
    <property type="entry name" value="PEPTIDASE_A1"/>
</dbReference>
<dbReference type="GO" id="GO:0006508">
    <property type="term" value="P:proteolysis"/>
    <property type="evidence" value="ECO:0007669"/>
    <property type="project" value="InterPro"/>
</dbReference>
<dbReference type="Pfam" id="PF00026">
    <property type="entry name" value="Asp"/>
    <property type="match status" value="1"/>
</dbReference>
<comment type="similarity">
    <text evidence="1">Belongs to the peptidase A1 family.</text>
</comment>
<evidence type="ECO:0000259" key="2">
    <source>
        <dbReference type="PROSITE" id="PS51767"/>
    </source>
</evidence>
<gene>
    <name evidence="3" type="ORF">CRM22_006374</name>
</gene>
<evidence type="ECO:0000313" key="3">
    <source>
        <dbReference type="EMBL" id="TGZ64434.1"/>
    </source>
</evidence>
<name>A0A4V6RGY3_OPIFE</name>
<dbReference type="InterPro" id="IPR021109">
    <property type="entry name" value="Peptidase_aspartic_dom_sf"/>
</dbReference>
<dbReference type="GO" id="GO:0004190">
    <property type="term" value="F:aspartic-type endopeptidase activity"/>
    <property type="evidence" value="ECO:0007669"/>
    <property type="project" value="InterPro"/>
</dbReference>
<comment type="caution">
    <text evidence="3">The sequence shown here is derived from an EMBL/GenBank/DDBJ whole genome shotgun (WGS) entry which is preliminary data.</text>
</comment>
<dbReference type="AlphaFoldDB" id="A0A4V6RGY3"/>
<dbReference type="STRING" id="147828.A0A4V6RGY3"/>
<dbReference type="PANTHER" id="PTHR47966:SF51">
    <property type="entry name" value="BETA-SITE APP-CLEAVING ENZYME, ISOFORM A-RELATED"/>
    <property type="match status" value="1"/>
</dbReference>
<reference evidence="3 4" key="1">
    <citation type="journal article" date="2019" name="BMC Genomics">
        <title>New insights from Opisthorchis felineus genome: update on genomics of the epidemiologically important liver flukes.</title>
        <authorList>
            <person name="Ershov N.I."/>
            <person name="Mordvinov V.A."/>
            <person name="Prokhortchouk E.B."/>
            <person name="Pakharukova M.Y."/>
            <person name="Gunbin K.V."/>
            <person name="Ustyantsev K."/>
            <person name="Genaev M.A."/>
            <person name="Blinov A.G."/>
            <person name="Mazur A."/>
            <person name="Boulygina E."/>
            <person name="Tsygankova S."/>
            <person name="Khrameeva E."/>
            <person name="Chekanov N."/>
            <person name="Fan G."/>
            <person name="Xiao A."/>
            <person name="Zhang H."/>
            <person name="Xu X."/>
            <person name="Yang H."/>
            <person name="Solovyev V."/>
            <person name="Lee S.M."/>
            <person name="Liu X."/>
            <person name="Afonnikov D.A."/>
            <person name="Skryabin K.G."/>
        </authorList>
    </citation>
    <scope>NUCLEOTIDE SEQUENCE [LARGE SCALE GENOMIC DNA]</scope>
    <source>
        <strain evidence="3">AK-0245</strain>
        <tissue evidence="3">Whole organism</tissue>
    </source>
</reference>